<reference evidence="1 2" key="1">
    <citation type="journal article" date="2021" name="Int. J. Syst. Evol. Microbiol.">
        <title>Steroidobacter gossypii sp. nov., isolated from soil of cotton cropping field.</title>
        <authorList>
            <person name="Huang R."/>
            <person name="Yang S."/>
            <person name="Zhen C."/>
            <person name="Liu W."/>
        </authorList>
    </citation>
    <scope>NUCLEOTIDE SEQUENCE [LARGE SCALE GENOMIC DNA]</scope>
    <source>
        <strain evidence="1 2">S1-65</strain>
    </source>
</reference>
<protein>
    <submittedName>
        <fullName evidence="1">Uncharacterized protein</fullName>
    </submittedName>
</protein>
<comment type="caution">
    <text evidence="1">The sequence shown here is derived from an EMBL/GenBank/DDBJ whole genome shotgun (WGS) entry which is preliminary data.</text>
</comment>
<proteinExistence type="predicted"/>
<name>A0ABS1WUS6_9GAMM</name>
<gene>
    <name evidence="1" type="ORF">JM946_08205</name>
</gene>
<keyword evidence="2" id="KW-1185">Reference proteome</keyword>
<dbReference type="EMBL" id="JAEVLS010000002">
    <property type="protein sequence ID" value="MBM0104726.1"/>
    <property type="molecule type" value="Genomic_DNA"/>
</dbReference>
<sequence length="146" mass="16703">MSLAWCAGCNNVSIFQRPRWRRWLDRWAPLNGFKPVRALSLEEFASEQVAQGHGLKMHRKLMDELSLSFAQRARAEGAADAETGAWRIAKRVLGPTHLILYIAATRQYVSRTRALVWIDELDSHAAFTDPQLKQMLRQMRDDLLGA</sequence>
<dbReference type="Proteomes" id="UP000661077">
    <property type="component" value="Unassembled WGS sequence"/>
</dbReference>
<evidence type="ECO:0000313" key="1">
    <source>
        <dbReference type="EMBL" id="MBM0104726.1"/>
    </source>
</evidence>
<dbReference type="RefSeq" id="WP_203166735.1">
    <property type="nucleotide sequence ID" value="NZ_JAEVLS010000002.1"/>
</dbReference>
<evidence type="ECO:0000313" key="2">
    <source>
        <dbReference type="Proteomes" id="UP000661077"/>
    </source>
</evidence>
<organism evidence="1 2">
    <name type="scientific">Steroidobacter gossypii</name>
    <dbReference type="NCBI Taxonomy" id="2805490"/>
    <lineage>
        <taxon>Bacteria</taxon>
        <taxon>Pseudomonadati</taxon>
        <taxon>Pseudomonadota</taxon>
        <taxon>Gammaproteobacteria</taxon>
        <taxon>Steroidobacterales</taxon>
        <taxon>Steroidobacteraceae</taxon>
        <taxon>Steroidobacter</taxon>
    </lineage>
</organism>
<accession>A0ABS1WUS6</accession>